<feature type="compositionally biased region" description="Polar residues" evidence="2">
    <location>
        <begin position="1049"/>
        <end position="1058"/>
    </location>
</feature>
<name>A0A1B6HQL2_9HEMI</name>
<evidence type="ECO:0000256" key="2">
    <source>
        <dbReference type="SAM" id="MobiDB-lite"/>
    </source>
</evidence>
<proteinExistence type="predicted"/>
<evidence type="ECO:0000256" key="1">
    <source>
        <dbReference type="SAM" id="Coils"/>
    </source>
</evidence>
<feature type="coiled-coil region" evidence="1">
    <location>
        <begin position="628"/>
        <end position="669"/>
    </location>
</feature>
<feature type="compositionally biased region" description="Basic and acidic residues" evidence="2">
    <location>
        <begin position="22"/>
        <end position="34"/>
    </location>
</feature>
<organism evidence="3">
    <name type="scientific">Homalodisca liturata</name>
    <dbReference type="NCBI Taxonomy" id="320908"/>
    <lineage>
        <taxon>Eukaryota</taxon>
        <taxon>Metazoa</taxon>
        <taxon>Ecdysozoa</taxon>
        <taxon>Arthropoda</taxon>
        <taxon>Hexapoda</taxon>
        <taxon>Insecta</taxon>
        <taxon>Pterygota</taxon>
        <taxon>Neoptera</taxon>
        <taxon>Paraneoptera</taxon>
        <taxon>Hemiptera</taxon>
        <taxon>Auchenorrhyncha</taxon>
        <taxon>Membracoidea</taxon>
        <taxon>Cicadellidae</taxon>
        <taxon>Cicadellinae</taxon>
        <taxon>Proconiini</taxon>
        <taxon>Homalodisca</taxon>
    </lineage>
</organism>
<gene>
    <name evidence="3" type="ORF">g.15151</name>
</gene>
<protein>
    <submittedName>
        <fullName evidence="3">Uncharacterized protein</fullName>
    </submittedName>
</protein>
<feature type="coiled-coil region" evidence="1">
    <location>
        <begin position="440"/>
        <end position="519"/>
    </location>
</feature>
<dbReference type="EMBL" id="GECU01030736">
    <property type="protein sequence ID" value="JAS76970.1"/>
    <property type="molecule type" value="Transcribed_RNA"/>
</dbReference>
<dbReference type="AlphaFoldDB" id="A0A1B6HQL2"/>
<feature type="coiled-coil region" evidence="1">
    <location>
        <begin position="192"/>
        <end position="219"/>
    </location>
</feature>
<accession>A0A1B6HQL2</accession>
<feature type="coiled-coil region" evidence="1">
    <location>
        <begin position="709"/>
        <end position="1025"/>
    </location>
</feature>
<feature type="region of interest" description="Disordered" evidence="2">
    <location>
        <begin position="1"/>
        <end position="34"/>
    </location>
</feature>
<evidence type="ECO:0000313" key="3">
    <source>
        <dbReference type="EMBL" id="JAS76970.1"/>
    </source>
</evidence>
<feature type="coiled-coil region" evidence="1">
    <location>
        <begin position="544"/>
        <end position="592"/>
    </location>
</feature>
<feature type="compositionally biased region" description="Basic and acidic residues" evidence="2">
    <location>
        <begin position="1059"/>
        <end position="1070"/>
    </location>
</feature>
<keyword evidence="1" id="KW-0175">Coiled coil</keyword>
<feature type="region of interest" description="Disordered" evidence="2">
    <location>
        <begin position="1035"/>
        <end position="1070"/>
    </location>
</feature>
<sequence>MNKGESESEDYSEFSGPMQYHNYERRQDPKGKNKLEFVSKIFSTKKKIKRVKTPHPKRVHHVRTYSPQHKGEKLFVFTDSEAAYQIKDSMEDEQYTDRPQYNVLFVESPLVHQQGDHFKPDVQFNSTVPGSNKINASDKAKVIEEMQKNPTYFEVVKMEDKGTDPWEAMSQVERKVMVDKGTDAVHPTECKLSSCEKDKEKLKNQLHDKEKIVKSSLEEGGILLEDIERLKKLLTNSGKIAEIIGAKVKCKQESPADFIHLSRIFVIELGKYIVALQKQTDTELQKLKWELNSFKKEKTEKEGKLKSLERKLEAQTAKANQEEQDHVLLQSKIGKLQDAIDAGKKILKETEKSCKTKVEKLESELTAKRQSAIQLSQVLDEKSRFITQLEGKVELLQNTADAAKQQVKDVQHAYKSKIAKLESDHTEKVTDLCKNQTLINKQLSQALEQSSNYVNQMQETKKENAILTTTNSSLTEKVAHLERELGKAQERCAAAERRLMRETQEVVTIQDQIDKLEAQQEEEMMSIDGDVWCQIMYQHDQWIMEDLRNNLVEKEKKLEALRSQGDCALRDFEKMQNELQQRRQQFNELKDVFLDFEKKRDTVVREQREFYSKMLLLSSRTIPRDRFFKNLIEECQTKTVRIDELEKSMRSADKTIEEAKKNNEAQLKAMQAEMKYTAGKLYEFENLIKLKEMHLQEIIKVFEQEKMLKMSAEGSLNTYKLLLEDLKKENTDIRAKLNYLEDLQKNRTNISQVTEELAKEAQKREDAEGKLKDLEKDFQDIKNQLKSKSEKGLQHTGKLKDTNREIEHLREKVRDMMDNMKYMERILMESQKSKESLQKDHEELYNKLRRAVRVMVESKATQESLEFKLDQRRHVIEQLQMSYANTEDQLDTLRDVLQDMRHAMDTLYSEKEELKDQLANHMHCKAEMALHQELKMLQRDKAITEEQNSREKEMLLHRLRDNEDTMKEQHKHLRAFQEQLDSLNAQLREAKTQLASERHSHTQQVLAVQADKKKLELYIQELEQRLAYETRLRMHTSDAVSSPPPRKQIFTSSDSYEQPNRDQNKYHYRK</sequence>
<dbReference type="SUPFAM" id="SSF57997">
    <property type="entry name" value="Tropomyosin"/>
    <property type="match status" value="1"/>
</dbReference>
<reference evidence="3" key="1">
    <citation type="submission" date="2015-11" db="EMBL/GenBank/DDBJ databases">
        <title>De novo transcriptome assembly of four potential Pierce s Disease insect vectors from Arizona vineyards.</title>
        <authorList>
            <person name="Tassone E.E."/>
        </authorList>
    </citation>
    <scope>NUCLEOTIDE SEQUENCE</scope>
</reference>
<feature type="coiled-coil region" evidence="1">
    <location>
        <begin position="277"/>
        <end position="413"/>
    </location>
</feature>